<reference evidence="2 3" key="1">
    <citation type="journal article" date="2020" name="ISME J.">
        <title>Comparative genomics reveals insights into cyanobacterial evolution and habitat adaptation.</title>
        <authorList>
            <person name="Chen M.Y."/>
            <person name="Teng W.K."/>
            <person name="Zhao L."/>
            <person name="Hu C.X."/>
            <person name="Zhou Y.K."/>
            <person name="Han B.P."/>
            <person name="Song L.R."/>
            <person name="Shu W.S."/>
        </authorList>
    </citation>
    <scope>NUCLEOTIDE SEQUENCE [LARGE SCALE GENOMIC DNA]</scope>
    <source>
        <strain evidence="2 3">FACHB-838</strain>
    </source>
</reference>
<dbReference type="Proteomes" id="UP000623440">
    <property type="component" value="Unassembled WGS sequence"/>
</dbReference>
<gene>
    <name evidence="2" type="ORF">H6G97_43400</name>
</gene>
<keyword evidence="1" id="KW-0812">Transmembrane</keyword>
<name>A0ABR8E3H3_9NOSO</name>
<dbReference type="EMBL" id="JACJSI010000338">
    <property type="protein sequence ID" value="MBD2535835.1"/>
    <property type="molecule type" value="Genomic_DNA"/>
</dbReference>
<evidence type="ECO:0000313" key="3">
    <source>
        <dbReference type="Proteomes" id="UP000623440"/>
    </source>
</evidence>
<organism evidence="2 3">
    <name type="scientific">Nostoc flagelliforme FACHB-838</name>
    <dbReference type="NCBI Taxonomy" id="2692904"/>
    <lineage>
        <taxon>Bacteria</taxon>
        <taxon>Bacillati</taxon>
        <taxon>Cyanobacteriota</taxon>
        <taxon>Cyanophyceae</taxon>
        <taxon>Nostocales</taxon>
        <taxon>Nostocaceae</taxon>
        <taxon>Nostoc</taxon>
    </lineage>
</organism>
<protein>
    <submittedName>
        <fullName evidence="2">Uncharacterized protein</fullName>
    </submittedName>
</protein>
<dbReference type="RefSeq" id="WP_190946633.1">
    <property type="nucleotide sequence ID" value="NZ_JACJSI010000338.1"/>
</dbReference>
<keyword evidence="1" id="KW-0472">Membrane</keyword>
<keyword evidence="3" id="KW-1185">Reference proteome</keyword>
<evidence type="ECO:0000313" key="2">
    <source>
        <dbReference type="EMBL" id="MBD2535835.1"/>
    </source>
</evidence>
<comment type="caution">
    <text evidence="2">The sequence shown here is derived from an EMBL/GenBank/DDBJ whole genome shotgun (WGS) entry which is preliminary data.</text>
</comment>
<feature type="transmembrane region" description="Helical" evidence="1">
    <location>
        <begin position="40"/>
        <end position="64"/>
    </location>
</feature>
<keyword evidence="1" id="KW-1133">Transmembrane helix</keyword>
<sequence length="81" mass="9504">MALAQHINIQDAKKVNDYFLRKILLLGTDLLKQLWWHTKAYTTVLGIMLLTFASLGFLYIHYIFGKEISRLIQHETVVEQK</sequence>
<proteinExistence type="predicted"/>
<evidence type="ECO:0000256" key="1">
    <source>
        <dbReference type="SAM" id="Phobius"/>
    </source>
</evidence>
<accession>A0ABR8E3H3</accession>